<dbReference type="Proteomes" id="UP000474640">
    <property type="component" value="Unassembled WGS sequence"/>
</dbReference>
<dbReference type="EMBL" id="WIWS01000006">
    <property type="protein sequence ID" value="KAF3227581.1"/>
    <property type="molecule type" value="Genomic_DNA"/>
</dbReference>
<feature type="region of interest" description="Disordered" evidence="1">
    <location>
        <begin position="16"/>
        <end position="77"/>
    </location>
</feature>
<evidence type="ECO:0000256" key="1">
    <source>
        <dbReference type="SAM" id="MobiDB-lite"/>
    </source>
</evidence>
<dbReference type="EMBL" id="WIQW01000039">
    <property type="protein sequence ID" value="KAF3095893.1"/>
    <property type="molecule type" value="Genomic_DNA"/>
</dbReference>
<comment type="caution">
    <text evidence="2">The sequence shown here is derived from an EMBL/GenBank/DDBJ whole genome shotgun (WGS) entry which is preliminary data.</text>
</comment>
<organism evidence="2 9">
    <name type="scientific">Orbilia oligospora</name>
    <name type="common">Nematode-trapping fungus</name>
    <name type="synonym">Arthrobotrys oligospora</name>
    <dbReference type="NCBI Taxonomy" id="2813651"/>
    <lineage>
        <taxon>Eukaryota</taxon>
        <taxon>Fungi</taxon>
        <taxon>Dikarya</taxon>
        <taxon>Ascomycota</taxon>
        <taxon>Pezizomycotina</taxon>
        <taxon>Orbiliomycetes</taxon>
        <taxon>Orbiliales</taxon>
        <taxon>Orbiliaceae</taxon>
        <taxon>Orbilia</taxon>
    </lineage>
</organism>
<dbReference type="EMBL" id="SOZJ01000001">
    <property type="protein sequence ID" value="TGJ73881.1"/>
    <property type="molecule type" value="Genomic_DNA"/>
</dbReference>
<name>A0A7C8N8X9_ORBOL</name>
<accession>A0A7C8N8X9</accession>
<evidence type="ECO:0000313" key="2">
    <source>
        <dbReference type="EMBL" id="KAF3095893.1"/>
    </source>
</evidence>
<gene>
    <name evidence="5" type="ORF">EYR41_000947</name>
    <name evidence="2" type="ORF">TWF102_006879</name>
    <name evidence="3" type="ORF">TWF106_009098</name>
    <name evidence="4" type="ORF">TWF970_005215</name>
</gene>
<evidence type="ECO:0000313" key="4">
    <source>
        <dbReference type="EMBL" id="KAF3277282.1"/>
    </source>
</evidence>
<evidence type="ECO:0000313" key="8">
    <source>
        <dbReference type="Proteomes" id="UP000474640"/>
    </source>
</evidence>
<dbReference type="EMBL" id="JAABOJ010000029">
    <property type="protein sequence ID" value="KAF3277282.1"/>
    <property type="molecule type" value="Genomic_DNA"/>
</dbReference>
<dbReference type="Proteomes" id="UP000297595">
    <property type="component" value="Unassembled WGS sequence"/>
</dbReference>
<evidence type="ECO:0000313" key="6">
    <source>
        <dbReference type="Proteomes" id="UP000297595"/>
    </source>
</evidence>
<dbReference type="Proteomes" id="UP000475325">
    <property type="component" value="Unassembled WGS sequence"/>
</dbReference>
<evidence type="ECO:0000313" key="7">
    <source>
        <dbReference type="Proteomes" id="UP000472727"/>
    </source>
</evidence>
<dbReference type="Proteomes" id="UP000472727">
    <property type="component" value="Unassembled WGS sequence"/>
</dbReference>
<evidence type="ECO:0000313" key="9">
    <source>
        <dbReference type="Proteomes" id="UP000475325"/>
    </source>
</evidence>
<reference evidence="5 6" key="1">
    <citation type="submission" date="2019-03" db="EMBL/GenBank/DDBJ databases">
        <title>Nematode-trapping fungi genome.</title>
        <authorList>
            <person name="Vidal-Diez De Ulzurrun G."/>
        </authorList>
    </citation>
    <scope>NUCLEOTIDE SEQUENCE [LARGE SCALE GENOMIC DNA]</scope>
    <source>
        <strain evidence="5 6">TWF154</strain>
    </source>
</reference>
<proteinExistence type="predicted"/>
<evidence type="ECO:0000313" key="3">
    <source>
        <dbReference type="EMBL" id="KAF3227581.1"/>
    </source>
</evidence>
<sequence length="77" mass="8505">MPQRWATFVFRDKSNVAQPVEQTDEGSERNQNDRCNVAGRKSPRCAPSAELPNPGFKASPLPPGKEKVRGNNRAAIQ</sequence>
<evidence type="ECO:0000313" key="5">
    <source>
        <dbReference type="EMBL" id="TGJ73881.1"/>
    </source>
</evidence>
<dbReference type="AlphaFoldDB" id="A0A7C8N8X9"/>
<protein>
    <submittedName>
        <fullName evidence="2">Uncharacterized protein</fullName>
    </submittedName>
</protein>
<reference evidence="7 9" key="2">
    <citation type="submission" date="2019-06" db="EMBL/GenBank/DDBJ databases">
        <authorList>
            <person name="Palmer J.M."/>
        </authorList>
    </citation>
    <scope>NUCLEOTIDE SEQUENCE [LARGE SCALE GENOMIC DNA]</scope>
    <source>
        <strain evidence="2 9">TWF102</strain>
        <strain evidence="3 7">TWF106</strain>
        <strain evidence="4 8">TWF970</strain>
    </source>
</reference>